<gene>
    <name evidence="1" type="ORF">AVEN_25360_1</name>
</gene>
<protein>
    <submittedName>
        <fullName evidence="1">Uncharacterized protein</fullName>
    </submittedName>
</protein>
<sequence>MPGFNVATLDGLNTFQTIGGIMCIIPSCALPPAGSIKRLKSVPTAEEVGKLGVLVLLASEKVKTSTLQQIAVLFRT</sequence>
<proteinExistence type="predicted"/>
<comment type="caution">
    <text evidence="1">The sequence shown here is derived from an EMBL/GenBank/DDBJ whole genome shotgun (WGS) entry which is preliminary data.</text>
</comment>
<organism evidence="1 2">
    <name type="scientific">Araneus ventricosus</name>
    <name type="common">Orbweaver spider</name>
    <name type="synonym">Epeira ventricosa</name>
    <dbReference type="NCBI Taxonomy" id="182803"/>
    <lineage>
        <taxon>Eukaryota</taxon>
        <taxon>Metazoa</taxon>
        <taxon>Ecdysozoa</taxon>
        <taxon>Arthropoda</taxon>
        <taxon>Chelicerata</taxon>
        <taxon>Arachnida</taxon>
        <taxon>Araneae</taxon>
        <taxon>Araneomorphae</taxon>
        <taxon>Entelegynae</taxon>
        <taxon>Araneoidea</taxon>
        <taxon>Araneidae</taxon>
        <taxon>Araneus</taxon>
    </lineage>
</organism>
<dbReference type="EMBL" id="BGPR01000593">
    <property type="protein sequence ID" value="GBM27743.1"/>
    <property type="molecule type" value="Genomic_DNA"/>
</dbReference>
<evidence type="ECO:0000313" key="1">
    <source>
        <dbReference type="EMBL" id="GBM27743.1"/>
    </source>
</evidence>
<accession>A0A4Y2EF16</accession>
<dbReference type="AlphaFoldDB" id="A0A4Y2EF16"/>
<name>A0A4Y2EF16_ARAVE</name>
<reference evidence="1 2" key="1">
    <citation type="journal article" date="2019" name="Sci. Rep.">
        <title>Orb-weaving spider Araneus ventricosus genome elucidates the spidroin gene catalogue.</title>
        <authorList>
            <person name="Kono N."/>
            <person name="Nakamura H."/>
            <person name="Ohtoshi R."/>
            <person name="Moran D.A.P."/>
            <person name="Shinohara A."/>
            <person name="Yoshida Y."/>
            <person name="Fujiwara M."/>
            <person name="Mori M."/>
            <person name="Tomita M."/>
            <person name="Arakawa K."/>
        </authorList>
    </citation>
    <scope>NUCLEOTIDE SEQUENCE [LARGE SCALE GENOMIC DNA]</scope>
</reference>
<dbReference type="Proteomes" id="UP000499080">
    <property type="component" value="Unassembled WGS sequence"/>
</dbReference>
<keyword evidence="2" id="KW-1185">Reference proteome</keyword>
<evidence type="ECO:0000313" key="2">
    <source>
        <dbReference type="Proteomes" id="UP000499080"/>
    </source>
</evidence>